<gene>
    <name evidence="2" type="ORF">PGLA1383_LOCUS39637</name>
</gene>
<evidence type="ECO:0000313" key="2">
    <source>
        <dbReference type="EMBL" id="CAE8622135.1"/>
    </source>
</evidence>
<name>A0A813GD70_POLGL</name>
<protein>
    <recommendedName>
        <fullName evidence="4">Kinesin light chain</fullName>
    </recommendedName>
</protein>
<dbReference type="Proteomes" id="UP000654075">
    <property type="component" value="Unassembled WGS sequence"/>
</dbReference>
<feature type="coiled-coil region" evidence="1">
    <location>
        <begin position="38"/>
        <end position="138"/>
    </location>
</feature>
<sequence length="795" mass="84381">MDSGECWAVVDATADELPHSGSCDPDLRDASSRSFAAMLRLEQELQEAAAAEASLAEAQERKACARRQLELEMCQVGELEGRLQKVRAGLNNTKKLLEQELRESTVFASELQQVKAARQEAQLQGAELRAQLELLLGENATLNLQMDNNNYNSNSNNNKLGHLGGALKSSLLQARDGEEANTTADTTLIEEGVDASQGDEATDEEGPVAERVEELLDDAENHELHQALVARALALLETSGHRLVAKVDMAREAGELAEHLEQVDCSCCAPVDHLDDLCCSLLRFSLRGLEENLGADAPEVLSAANALAVCLENCGERGEALGLYRRALDGRRRQLGEEHPHSLDSGYNLAVFLTQEGATGEAEELFRRVFNSCSQVLGSSDPATLDCAEQLAALLEARADLAGAWRLRRQLLEGQRGAHGEAHPVAIAAMASLASVLAAAAVAGAAGVGAATDALCASAARHQQVLGAGHPDTLEAVRQLAFFLAGGTARSSLEECSKQLGASSSPALDCMDQLATFLESRGQTVEAEALFRRILAAREASLGHGHQETWLASHKLAVFLAGVPTRVVEAERQLTLTLRGRKEVLGPVHEDTLATCRRLAEFLAATSRQLDAQSLLKEALAELSNAGAKAPGGAGSADPQLATAGDFAGAEALYREVLAAQKLAFGAQRLETADAEYSLAVCLSSQGKDAEAEPLHRRASETYTLWHSACDPCTLGAVSNLACCLDEQDRPQEAQPLHRRVLQGLGAALGPRHPEVARAEELLSINMHLCGKPAASAASAVVELGEKISARGLTA</sequence>
<organism evidence="2 3">
    <name type="scientific">Polarella glacialis</name>
    <name type="common">Dinoflagellate</name>
    <dbReference type="NCBI Taxonomy" id="89957"/>
    <lineage>
        <taxon>Eukaryota</taxon>
        <taxon>Sar</taxon>
        <taxon>Alveolata</taxon>
        <taxon>Dinophyceae</taxon>
        <taxon>Suessiales</taxon>
        <taxon>Suessiaceae</taxon>
        <taxon>Polarella</taxon>
    </lineage>
</organism>
<dbReference type="Gene3D" id="1.25.40.10">
    <property type="entry name" value="Tetratricopeptide repeat domain"/>
    <property type="match status" value="3"/>
</dbReference>
<dbReference type="Pfam" id="PF13374">
    <property type="entry name" value="TPR_10"/>
    <property type="match status" value="4"/>
</dbReference>
<dbReference type="PANTHER" id="PTHR46082:SF6">
    <property type="entry name" value="AAA+ ATPASE DOMAIN-CONTAINING PROTEIN-RELATED"/>
    <property type="match status" value="1"/>
</dbReference>
<evidence type="ECO:0000256" key="1">
    <source>
        <dbReference type="SAM" id="Coils"/>
    </source>
</evidence>
<dbReference type="InterPro" id="IPR053137">
    <property type="entry name" value="NLR-like"/>
</dbReference>
<reference evidence="2" key="1">
    <citation type="submission" date="2021-02" db="EMBL/GenBank/DDBJ databases">
        <authorList>
            <person name="Dougan E. K."/>
            <person name="Rhodes N."/>
            <person name="Thang M."/>
            <person name="Chan C."/>
        </authorList>
    </citation>
    <scope>NUCLEOTIDE SEQUENCE</scope>
</reference>
<keyword evidence="3" id="KW-1185">Reference proteome</keyword>
<accession>A0A813GD70</accession>
<evidence type="ECO:0008006" key="4">
    <source>
        <dbReference type="Google" id="ProtNLM"/>
    </source>
</evidence>
<dbReference type="InterPro" id="IPR011990">
    <property type="entry name" value="TPR-like_helical_dom_sf"/>
</dbReference>
<keyword evidence="1" id="KW-0175">Coiled coil</keyword>
<dbReference type="PANTHER" id="PTHR46082">
    <property type="entry name" value="ATP/GTP-BINDING PROTEIN-RELATED"/>
    <property type="match status" value="1"/>
</dbReference>
<dbReference type="EMBL" id="CAJNNV010027901">
    <property type="protein sequence ID" value="CAE8622135.1"/>
    <property type="molecule type" value="Genomic_DNA"/>
</dbReference>
<evidence type="ECO:0000313" key="3">
    <source>
        <dbReference type="Proteomes" id="UP000654075"/>
    </source>
</evidence>
<dbReference type="AlphaFoldDB" id="A0A813GD70"/>
<dbReference type="SUPFAM" id="SSF48452">
    <property type="entry name" value="TPR-like"/>
    <property type="match status" value="2"/>
</dbReference>
<dbReference type="OrthoDB" id="1658288at2759"/>
<dbReference type="Pfam" id="PF13424">
    <property type="entry name" value="TPR_12"/>
    <property type="match status" value="1"/>
</dbReference>
<comment type="caution">
    <text evidence="2">The sequence shown here is derived from an EMBL/GenBank/DDBJ whole genome shotgun (WGS) entry which is preliminary data.</text>
</comment>
<proteinExistence type="predicted"/>